<evidence type="ECO:0000313" key="5">
    <source>
        <dbReference type="Proteomes" id="UP000584642"/>
    </source>
</evidence>
<dbReference type="PANTHER" id="PTHR30055">
    <property type="entry name" value="HTH-TYPE TRANSCRIPTIONAL REGULATOR RUTR"/>
    <property type="match status" value="1"/>
</dbReference>
<dbReference type="InterPro" id="IPR009057">
    <property type="entry name" value="Homeodomain-like_sf"/>
</dbReference>
<dbReference type="Proteomes" id="UP000584642">
    <property type="component" value="Unassembled WGS sequence"/>
</dbReference>
<dbReference type="InterPro" id="IPR001647">
    <property type="entry name" value="HTH_TetR"/>
</dbReference>
<dbReference type="PROSITE" id="PS50977">
    <property type="entry name" value="HTH_TETR_2"/>
    <property type="match status" value="1"/>
</dbReference>
<dbReference type="Pfam" id="PF00440">
    <property type="entry name" value="TetR_N"/>
    <property type="match status" value="1"/>
</dbReference>
<evidence type="ECO:0000256" key="2">
    <source>
        <dbReference type="PROSITE-ProRule" id="PRU00335"/>
    </source>
</evidence>
<keyword evidence="5" id="KW-1185">Reference proteome</keyword>
<dbReference type="EMBL" id="JABFDB010000006">
    <property type="protein sequence ID" value="NYZ20262.1"/>
    <property type="molecule type" value="Genomic_DNA"/>
</dbReference>
<keyword evidence="1 2" id="KW-0238">DNA-binding</keyword>
<dbReference type="InterPro" id="IPR050109">
    <property type="entry name" value="HTH-type_TetR-like_transc_reg"/>
</dbReference>
<feature type="domain" description="HTH tetR-type" evidence="3">
    <location>
        <begin position="19"/>
        <end position="79"/>
    </location>
</feature>
<name>A0ABX2T861_9PROT</name>
<proteinExistence type="predicted"/>
<feature type="DNA-binding region" description="H-T-H motif" evidence="2">
    <location>
        <begin position="42"/>
        <end position="61"/>
    </location>
</feature>
<evidence type="ECO:0000259" key="3">
    <source>
        <dbReference type="PROSITE" id="PS50977"/>
    </source>
</evidence>
<dbReference type="SUPFAM" id="SSF46689">
    <property type="entry name" value="Homeodomain-like"/>
    <property type="match status" value="1"/>
</dbReference>
<evidence type="ECO:0000313" key="4">
    <source>
        <dbReference type="EMBL" id="NYZ20262.1"/>
    </source>
</evidence>
<gene>
    <name evidence="4" type="ORF">HND93_11105</name>
</gene>
<dbReference type="Gene3D" id="1.10.357.10">
    <property type="entry name" value="Tetracycline Repressor, domain 2"/>
    <property type="match status" value="1"/>
</dbReference>
<evidence type="ECO:0000256" key="1">
    <source>
        <dbReference type="ARBA" id="ARBA00023125"/>
    </source>
</evidence>
<dbReference type="RefSeq" id="WP_180282025.1">
    <property type="nucleotide sequence ID" value="NZ_JABFDB010000006.1"/>
</dbReference>
<dbReference type="PRINTS" id="PR00455">
    <property type="entry name" value="HTHTETR"/>
</dbReference>
<dbReference type="PANTHER" id="PTHR30055:SF223">
    <property type="entry name" value="HTH-TYPE TRANSCRIPTIONAL REGULATOR UIDR"/>
    <property type="match status" value="1"/>
</dbReference>
<comment type="caution">
    <text evidence="4">The sequence shown here is derived from an EMBL/GenBank/DDBJ whole genome shotgun (WGS) entry which is preliminary data.</text>
</comment>
<accession>A0ABX2T861</accession>
<protein>
    <submittedName>
        <fullName evidence="4">TetR/AcrR family transcriptional regulator</fullName>
    </submittedName>
</protein>
<organism evidence="4 5">
    <name type="scientific">Azospirillum oleiclasticum</name>
    <dbReference type="NCBI Taxonomy" id="2735135"/>
    <lineage>
        <taxon>Bacteria</taxon>
        <taxon>Pseudomonadati</taxon>
        <taxon>Pseudomonadota</taxon>
        <taxon>Alphaproteobacteria</taxon>
        <taxon>Rhodospirillales</taxon>
        <taxon>Azospirillaceae</taxon>
        <taxon>Azospirillum</taxon>
    </lineage>
</organism>
<sequence>MSSLDDRPADQRRQRLTRDDRKRQLIAVAWTIVQREGTEALSLGHLAERAGVTKPVVYSHFGDRNGLLAALYREFDDRQNERFDAAVAGSPATAVARAAVIADAYVDCVAAQGSEIPGIIAALSGSPDLDRVRRECEGAFLEKCRQALAPVSPSGSVALPALRALLGAAEALSAAAAAGEVGPDDAKRELRAVILDTLARQVSAE</sequence>
<reference evidence="4 5" key="1">
    <citation type="submission" date="2020-05" db="EMBL/GenBank/DDBJ databases">
        <title>Azospirillum oleiclasticum sp. nov, a nitrogen-fixing and heavy crude oil-emulsifying bacterium isolated from the crude oil of Yumen Oilfield.</title>
        <authorList>
            <person name="Wu D."/>
            <person name="Cai M."/>
            <person name="Zhang X."/>
        </authorList>
    </citation>
    <scope>NUCLEOTIDE SEQUENCE [LARGE SCALE GENOMIC DNA]</scope>
    <source>
        <strain evidence="4 5">ROY-1-1-2</strain>
    </source>
</reference>